<dbReference type="InterPro" id="IPR016069">
    <property type="entry name" value="Translin_C"/>
</dbReference>
<reference evidence="8" key="2">
    <citation type="submission" date="2013-12" db="EMBL/GenBank/DDBJ databases">
        <title>Evolution of pathogenesis and genome organization in the Tremellales.</title>
        <authorList>
            <person name="Cuomo C."/>
            <person name="Litvintseva A."/>
            <person name="Heitman J."/>
            <person name="Chen Y."/>
            <person name="Sun S."/>
            <person name="Springer D."/>
            <person name="Dromer F."/>
            <person name="Young S."/>
            <person name="Zeng Q."/>
            <person name="Chapman S."/>
            <person name="Gujja S."/>
            <person name="Saif S."/>
            <person name="Birren B."/>
        </authorList>
    </citation>
    <scope>NUCLEOTIDE SEQUENCE [LARGE SCALE GENOMIC DNA]</scope>
    <source>
        <strain evidence="8">CBS 10435</strain>
    </source>
</reference>
<organism evidence="7 8">
    <name type="scientific">Kwoniella mangroviensis CBS 10435</name>
    <dbReference type="NCBI Taxonomy" id="1331196"/>
    <lineage>
        <taxon>Eukaryota</taxon>
        <taxon>Fungi</taxon>
        <taxon>Dikarya</taxon>
        <taxon>Basidiomycota</taxon>
        <taxon>Agaricomycotina</taxon>
        <taxon>Tremellomycetes</taxon>
        <taxon>Tremellales</taxon>
        <taxon>Cryptococcaceae</taxon>
        <taxon>Kwoniella</taxon>
    </lineage>
</organism>
<dbReference type="EMBL" id="KV700091">
    <property type="protein sequence ID" value="OCF56373.1"/>
    <property type="molecule type" value="Genomic_DNA"/>
</dbReference>
<comment type="similarity">
    <text evidence="3">Belongs to the translin family.</text>
</comment>
<proteinExistence type="inferred from homology"/>
<comment type="subcellular location">
    <subcellularLocation>
        <location evidence="2">Cytoplasm</location>
    </subcellularLocation>
    <subcellularLocation>
        <location evidence="1">Nucleus</location>
    </subcellularLocation>
</comment>
<feature type="region of interest" description="Disordered" evidence="6">
    <location>
        <begin position="1"/>
        <end position="24"/>
    </location>
</feature>
<evidence type="ECO:0000256" key="6">
    <source>
        <dbReference type="SAM" id="MobiDB-lite"/>
    </source>
</evidence>
<evidence type="ECO:0000256" key="2">
    <source>
        <dbReference type="ARBA" id="ARBA00004496"/>
    </source>
</evidence>
<gene>
    <name evidence="7" type="ORF">L486_06316</name>
</gene>
<evidence type="ECO:0000313" key="7">
    <source>
        <dbReference type="EMBL" id="OCF56373.1"/>
    </source>
</evidence>
<keyword evidence="5" id="KW-0539">Nucleus</keyword>
<dbReference type="FunFam" id="1.20.58.200:FF:000001">
    <property type="entry name" value="Translin-associated factor X"/>
    <property type="match status" value="1"/>
</dbReference>
<dbReference type="InterPro" id="IPR002848">
    <property type="entry name" value="Translin_fam"/>
</dbReference>
<evidence type="ECO:0000313" key="8">
    <source>
        <dbReference type="Proteomes" id="UP000092583"/>
    </source>
</evidence>
<name>A0A1B9ILJ0_9TREE</name>
<reference evidence="7 8" key="1">
    <citation type="submission" date="2013-07" db="EMBL/GenBank/DDBJ databases">
        <title>The Genome Sequence of Kwoniella mangroviensis CBS10435.</title>
        <authorList>
            <consortium name="The Broad Institute Genome Sequencing Platform"/>
            <person name="Cuomo C."/>
            <person name="Litvintseva A."/>
            <person name="Chen Y."/>
            <person name="Heitman J."/>
            <person name="Sun S."/>
            <person name="Springer D."/>
            <person name="Dromer F."/>
            <person name="Young S.K."/>
            <person name="Zeng Q."/>
            <person name="Gargeya S."/>
            <person name="Fitzgerald M."/>
            <person name="Abouelleil A."/>
            <person name="Alvarado L."/>
            <person name="Berlin A.M."/>
            <person name="Chapman S.B."/>
            <person name="Dewar J."/>
            <person name="Goldberg J."/>
            <person name="Griggs A."/>
            <person name="Gujja S."/>
            <person name="Hansen M."/>
            <person name="Howarth C."/>
            <person name="Imamovic A."/>
            <person name="Larimer J."/>
            <person name="McCowan C."/>
            <person name="Murphy C."/>
            <person name="Pearson M."/>
            <person name="Priest M."/>
            <person name="Roberts A."/>
            <person name="Saif S."/>
            <person name="Shea T."/>
            <person name="Sykes S."/>
            <person name="Wortman J."/>
            <person name="Nusbaum C."/>
            <person name="Birren B."/>
        </authorList>
    </citation>
    <scope>NUCLEOTIDE SEQUENCE [LARGE SCALE GENOMIC DNA]</scope>
    <source>
        <strain evidence="7 8">CBS 10435</strain>
    </source>
</reference>
<accession>A0A1B9ILJ0</accession>
<dbReference type="PANTHER" id="PTHR10741">
    <property type="entry name" value="TRANSLIN AND TRANSLIN ASSOCIATED PROTEIN X"/>
    <property type="match status" value="1"/>
</dbReference>
<dbReference type="GO" id="GO:0005634">
    <property type="term" value="C:nucleus"/>
    <property type="evidence" value="ECO:0007669"/>
    <property type="project" value="UniProtKB-SubCell"/>
</dbReference>
<evidence type="ECO:0008006" key="9">
    <source>
        <dbReference type="Google" id="ProtNLM"/>
    </source>
</evidence>
<dbReference type="Gene3D" id="1.20.58.200">
    <property type="entry name" value="Translin, domain 2"/>
    <property type="match status" value="1"/>
</dbReference>
<keyword evidence="8" id="KW-1185">Reference proteome</keyword>
<dbReference type="OrthoDB" id="31005at2759"/>
<keyword evidence="4" id="KW-0963">Cytoplasm</keyword>
<dbReference type="Proteomes" id="UP000092583">
    <property type="component" value="Unassembled WGS sequence"/>
</dbReference>
<protein>
    <recommendedName>
        <fullName evidence="9">Translin</fullName>
    </recommendedName>
</protein>
<dbReference type="SUPFAM" id="SSF74784">
    <property type="entry name" value="Translin"/>
    <property type="match status" value="1"/>
</dbReference>
<dbReference type="STRING" id="1331196.A0A1B9ILJ0"/>
<dbReference type="GO" id="GO:0005737">
    <property type="term" value="C:cytoplasm"/>
    <property type="evidence" value="ECO:0007669"/>
    <property type="project" value="UniProtKB-SubCell"/>
</dbReference>
<dbReference type="InterPro" id="IPR016068">
    <property type="entry name" value="Translin_N"/>
</dbReference>
<dbReference type="InterPro" id="IPR036081">
    <property type="entry name" value="Translin_sf"/>
</dbReference>
<sequence>MPPRPRPEVPTSSPKHKDPVVQPKMADVDVMMPSQGESSSGGISRKHHLMSTFEAYRSELDTDNERRERLIILSRSITQLSKKLIFHLHRNATSPSPQQKEKCLREGRAKEREIWINFGKIKDELKTIGEGREEALQGYWRWNRQVSPGLEEYIEALSFLYYLENKSLVPLDVVQKTLSSENGEPLVIVTPEDYILGMSDLTGELMRYATNALSTGDHNTPLEVCEFVRTVKAHFDGIPPHMLYKLSKKQEETTRSLEKIEKVCYALRLRLIEFADKPEVLAMMAKRALEDAAEREEKGREE</sequence>
<dbReference type="AlphaFoldDB" id="A0A1B9ILJ0"/>
<evidence type="ECO:0000256" key="1">
    <source>
        <dbReference type="ARBA" id="ARBA00004123"/>
    </source>
</evidence>
<dbReference type="Pfam" id="PF01997">
    <property type="entry name" value="Translin"/>
    <property type="match status" value="1"/>
</dbReference>
<dbReference type="CDD" id="cd14820">
    <property type="entry name" value="TRAX"/>
    <property type="match status" value="1"/>
</dbReference>
<evidence type="ECO:0000256" key="3">
    <source>
        <dbReference type="ARBA" id="ARBA00005902"/>
    </source>
</evidence>
<evidence type="ECO:0000256" key="4">
    <source>
        <dbReference type="ARBA" id="ARBA00022490"/>
    </source>
</evidence>
<dbReference type="GO" id="GO:0043565">
    <property type="term" value="F:sequence-specific DNA binding"/>
    <property type="evidence" value="ECO:0007669"/>
    <property type="project" value="InterPro"/>
</dbReference>
<dbReference type="Gene3D" id="1.20.58.190">
    <property type="entry name" value="Translin, domain 1"/>
    <property type="match status" value="1"/>
</dbReference>
<evidence type="ECO:0000256" key="5">
    <source>
        <dbReference type="ARBA" id="ARBA00023242"/>
    </source>
</evidence>